<sequence length="384" mass="43961">MDLNQTQNKEEIIEQMVEITNCSKEEAVHLLQLNEWNLTETIVNYIENSKNTEKSKREIPVCNTIETKNQRKFKTFSDIHTEESDTNDEEQKNFYAGGEKSGIYTQHPKSDKNIIEQILKKASENTYKENDNPEPSNTMPKFTGTGYILGKEEEPSSKVQNPKESTAYTPPAKVTRDLIFWKEGFTIDNGPLMRYDDPSNTANLQAINSGHAPLSLLNVQIGQEVDLRVQKKLDKEYQPLKKYTPFSGAGQRLGSPTPKVIVSGSEKTQKNTNEDKKIVYHHTIDETFPFTTLQIRFGDGSKHSVKFNLTHTVGDIYDFMDLNRSNNDSRDYILQTTFPNKEYRDRSINLKDAGLLNAVLIQKSNALQKDPNETLDIIYLRLLR</sequence>
<protein>
    <recommendedName>
        <fullName evidence="6">UBX domain-containing protein</fullName>
    </recommendedName>
</protein>
<dbReference type="PANTHER" id="PTHR23333">
    <property type="entry name" value="UBX DOMAIN CONTAINING PROTEIN"/>
    <property type="match status" value="1"/>
</dbReference>
<dbReference type="Pfam" id="PF14555">
    <property type="entry name" value="UBA_4"/>
    <property type="match status" value="1"/>
</dbReference>
<gene>
    <name evidence="4" type="ORF">T551_00113</name>
</gene>
<dbReference type="EMBL" id="LFWA01000001">
    <property type="protein sequence ID" value="KTW32628.1"/>
    <property type="molecule type" value="Genomic_DNA"/>
</dbReference>
<dbReference type="VEuPathDB" id="FungiDB:T551_00113"/>
<dbReference type="GO" id="GO:0043130">
    <property type="term" value="F:ubiquitin binding"/>
    <property type="evidence" value="ECO:0007669"/>
    <property type="project" value="TreeGrafter"/>
</dbReference>
<dbReference type="STRING" id="1408657.A0A0W4ZW78"/>
<comment type="caution">
    <text evidence="4">The sequence shown here is derived from an EMBL/GenBank/DDBJ whole genome shotgun (WGS) entry which is preliminary data.</text>
</comment>
<dbReference type="RefSeq" id="XP_018231320.1">
    <property type="nucleotide sequence ID" value="XM_018372380.1"/>
</dbReference>
<evidence type="ECO:0008006" key="6">
    <source>
        <dbReference type="Google" id="ProtNLM"/>
    </source>
</evidence>
<dbReference type="CDD" id="cd14273">
    <property type="entry name" value="UBA_TAP-C_like"/>
    <property type="match status" value="1"/>
</dbReference>
<dbReference type="Gene3D" id="1.10.8.10">
    <property type="entry name" value="DNA helicase RuvA subunit, C-terminal domain"/>
    <property type="match status" value="1"/>
</dbReference>
<dbReference type="SUPFAM" id="SSF54236">
    <property type="entry name" value="Ubiquitin-like"/>
    <property type="match status" value="1"/>
</dbReference>
<dbReference type="GO" id="GO:0005634">
    <property type="term" value="C:nucleus"/>
    <property type="evidence" value="ECO:0007669"/>
    <property type="project" value="TreeGrafter"/>
</dbReference>
<dbReference type="Proteomes" id="UP000053447">
    <property type="component" value="Unassembled WGS sequence"/>
</dbReference>
<feature type="domain" description="SEP" evidence="3">
    <location>
        <begin position="173"/>
        <end position="238"/>
    </location>
</feature>
<dbReference type="GO" id="GO:0061025">
    <property type="term" value="P:membrane fusion"/>
    <property type="evidence" value="ECO:0007669"/>
    <property type="project" value="TreeGrafter"/>
</dbReference>
<dbReference type="OrthoDB" id="25887at2759"/>
<dbReference type="InterPro" id="IPR001012">
    <property type="entry name" value="UBX_dom"/>
</dbReference>
<dbReference type="Pfam" id="PF08059">
    <property type="entry name" value="SEP"/>
    <property type="match status" value="1"/>
</dbReference>
<dbReference type="GO" id="GO:0005829">
    <property type="term" value="C:cytosol"/>
    <property type="evidence" value="ECO:0007669"/>
    <property type="project" value="TreeGrafter"/>
</dbReference>
<dbReference type="SMART" id="SM00166">
    <property type="entry name" value="UBX"/>
    <property type="match status" value="1"/>
</dbReference>
<dbReference type="PROSITE" id="PS51399">
    <property type="entry name" value="SEP"/>
    <property type="match status" value="1"/>
</dbReference>
<dbReference type="Pfam" id="PF00789">
    <property type="entry name" value="UBX"/>
    <property type="match status" value="1"/>
</dbReference>
<dbReference type="Gene3D" id="3.30.420.210">
    <property type="entry name" value="SEP domain"/>
    <property type="match status" value="1"/>
</dbReference>
<organism evidence="4 5">
    <name type="scientific">Pneumocystis jirovecii (strain RU7)</name>
    <name type="common">Human pneumocystis pneumonia agent</name>
    <dbReference type="NCBI Taxonomy" id="1408657"/>
    <lineage>
        <taxon>Eukaryota</taxon>
        <taxon>Fungi</taxon>
        <taxon>Dikarya</taxon>
        <taxon>Ascomycota</taxon>
        <taxon>Taphrinomycotina</taxon>
        <taxon>Pneumocystomycetes</taxon>
        <taxon>Pneumocystaceae</taxon>
        <taxon>Pneumocystis</taxon>
    </lineage>
</organism>
<evidence type="ECO:0000256" key="1">
    <source>
        <dbReference type="SAM" id="MobiDB-lite"/>
    </source>
</evidence>
<evidence type="ECO:0000313" key="4">
    <source>
        <dbReference type="EMBL" id="KTW32628.1"/>
    </source>
</evidence>
<dbReference type="PROSITE" id="PS50033">
    <property type="entry name" value="UBX"/>
    <property type="match status" value="1"/>
</dbReference>
<feature type="domain" description="UBX" evidence="2">
    <location>
        <begin position="286"/>
        <end position="363"/>
    </location>
</feature>
<dbReference type="Gene3D" id="3.10.20.90">
    <property type="entry name" value="Phosphatidylinositol 3-kinase Catalytic Subunit, Chain A, domain 1"/>
    <property type="match status" value="1"/>
</dbReference>
<dbReference type="InterPro" id="IPR029071">
    <property type="entry name" value="Ubiquitin-like_domsf"/>
</dbReference>
<evidence type="ECO:0000259" key="3">
    <source>
        <dbReference type="PROSITE" id="PS51399"/>
    </source>
</evidence>
<evidence type="ECO:0000259" key="2">
    <source>
        <dbReference type="PROSITE" id="PS50033"/>
    </source>
</evidence>
<dbReference type="GO" id="GO:0000045">
    <property type="term" value="P:autophagosome assembly"/>
    <property type="evidence" value="ECO:0007669"/>
    <property type="project" value="TreeGrafter"/>
</dbReference>
<dbReference type="AlphaFoldDB" id="A0A0W4ZW78"/>
<dbReference type="FunFam" id="3.30.420.210:FF:000002">
    <property type="entry name" value="UBX domain-containing protein 1"/>
    <property type="match status" value="1"/>
</dbReference>
<dbReference type="InterPro" id="IPR009060">
    <property type="entry name" value="UBA-like_sf"/>
</dbReference>
<dbReference type="GeneID" id="28938635"/>
<dbReference type="GO" id="GO:0043161">
    <property type="term" value="P:proteasome-mediated ubiquitin-dependent protein catabolic process"/>
    <property type="evidence" value="ECO:0007669"/>
    <property type="project" value="TreeGrafter"/>
</dbReference>
<dbReference type="SUPFAM" id="SSF46934">
    <property type="entry name" value="UBA-like"/>
    <property type="match status" value="1"/>
</dbReference>
<reference evidence="5" key="1">
    <citation type="journal article" date="2016" name="Nat. Commun.">
        <title>Genome analysis of three Pneumocystis species reveals adaptation mechanisms to life exclusively in mammalian hosts.</title>
        <authorList>
            <person name="Ma L."/>
            <person name="Chen Z."/>
            <person name="Huang D.W."/>
            <person name="Kutty G."/>
            <person name="Ishihara M."/>
            <person name="Wang H."/>
            <person name="Abouelleil A."/>
            <person name="Bishop L."/>
            <person name="Davey E."/>
            <person name="Deng R."/>
            <person name="Deng X."/>
            <person name="Fan L."/>
            <person name="Fantoni G."/>
            <person name="Fitzgerald M."/>
            <person name="Gogineni E."/>
            <person name="Goldberg J.M."/>
            <person name="Handley G."/>
            <person name="Hu X."/>
            <person name="Huber C."/>
            <person name="Jiao X."/>
            <person name="Jones K."/>
            <person name="Levin J.Z."/>
            <person name="Liu Y."/>
            <person name="Macdonald P."/>
            <person name="Melnikov A."/>
            <person name="Raley C."/>
            <person name="Sassi M."/>
            <person name="Sherman B.T."/>
            <person name="Song X."/>
            <person name="Sykes S."/>
            <person name="Tran B."/>
            <person name="Walsh L."/>
            <person name="Xia Y."/>
            <person name="Yang J."/>
            <person name="Young S."/>
            <person name="Zeng Q."/>
            <person name="Zheng X."/>
            <person name="Stephens R."/>
            <person name="Nusbaum C."/>
            <person name="Birren B.W."/>
            <person name="Azadi P."/>
            <person name="Lempicki R.A."/>
            <person name="Cuomo C.A."/>
            <person name="Kovacs J.A."/>
        </authorList>
    </citation>
    <scope>NUCLEOTIDE SEQUENCE [LARGE SCALE GENOMIC DNA]</scope>
    <source>
        <strain evidence="5">RU7</strain>
    </source>
</reference>
<dbReference type="SUPFAM" id="SSF102848">
    <property type="entry name" value="NSFL1 (p97 ATPase) cofactor p47, SEP domain"/>
    <property type="match status" value="1"/>
</dbReference>
<dbReference type="InterPro" id="IPR012989">
    <property type="entry name" value="SEP_domain"/>
</dbReference>
<dbReference type="PANTHER" id="PTHR23333:SF20">
    <property type="entry name" value="NSFL1 COFACTOR P47"/>
    <property type="match status" value="1"/>
</dbReference>
<dbReference type="GO" id="GO:0007030">
    <property type="term" value="P:Golgi organization"/>
    <property type="evidence" value="ECO:0007669"/>
    <property type="project" value="TreeGrafter"/>
</dbReference>
<evidence type="ECO:0000313" key="5">
    <source>
        <dbReference type="Proteomes" id="UP000053447"/>
    </source>
</evidence>
<dbReference type="SMART" id="SM00553">
    <property type="entry name" value="SEP"/>
    <property type="match status" value="1"/>
</dbReference>
<accession>A0A0W4ZW78</accession>
<proteinExistence type="predicted"/>
<dbReference type="CDD" id="cd01770">
    <property type="entry name" value="UBX_UBXN2"/>
    <property type="match status" value="1"/>
</dbReference>
<name>A0A0W4ZW78_PNEJ7</name>
<dbReference type="eggNOG" id="KOG2086">
    <property type="taxonomic scope" value="Eukaryota"/>
</dbReference>
<dbReference type="GO" id="GO:0031468">
    <property type="term" value="P:nuclear membrane reassembly"/>
    <property type="evidence" value="ECO:0007669"/>
    <property type="project" value="TreeGrafter"/>
</dbReference>
<feature type="region of interest" description="Disordered" evidence="1">
    <location>
        <begin position="247"/>
        <end position="268"/>
    </location>
</feature>
<keyword evidence="5" id="KW-1185">Reference proteome</keyword>
<dbReference type="InterPro" id="IPR036241">
    <property type="entry name" value="NSFL1C_SEP_dom_sf"/>
</dbReference>